<reference evidence="10" key="2">
    <citation type="submission" date="2023-02" db="EMBL/GenBank/DDBJ databases">
        <authorList>
            <consortium name="DOE Joint Genome Institute"/>
            <person name="Mondo S.J."/>
            <person name="Chang Y."/>
            <person name="Wang Y."/>
            <person name="Ahrendt S."/>
            <person name="Andreopoulos W."/>
            <person name="Barry K."/>
            <person name="Beard J."/>
            <person name="Benny G.L."/>
            <person name="Blankenship S."/>
            <person name="Bonito G."/>
            <person name="Cuomo C."/>
            <person name="Desiro A."/>
            <person name="Gervers K.A."/>
            <person name="Hundley H."/>
            <person name="Kuo A."/>
            <person name="LaButti K."/>
            <person name="Lang B.F."/>
            <person name="Lipzen A."/>
            <person name="O'Donnell K."/>
            <person name="Pangilinan J."/>
            <person name="Reynolds N."/>
            <person name="Sandor L."/>
            <person name="Smith M.W."/>
            <person name="Tsang A."/>
            <person name="Grigoriev I.V."/>
            <person name="Stajich J.E."/>
            <person name="Spatafora J.W."/>
        </authorList>
    </citation>
    <scope>NUCLEOTIDE SEQUENCE</scope>
    <source>
        <strain evidence="10">RSA 2281</strain>
    </source>
</reference>
<evidence type="ECO:0000256" key="7">
    <source>
        <dbReference type="PROSITE-ProRule" id="PRU00706"/>
    </source>
</evidence>
<dbReference type="Gene3D" id="3.30.70.141">
    <property type="entry name" value="Nucleoside diphosphate kinase-like domain"/>
    <property type="match status" value="1"/>
</dbReference>
<accession>A0AAD5K530</accession>
<dbReference type="GO" id="GO:0005524">
    <property type="term" value="F:ATP binding"/>
    <property type="evidence" value="ECO:0007669"/>
    <property type="project" value="UniProtKB-KW"/>
</dbReference>
<evidence type="ECO:0000313" key="10">
    <source>
        <dbReference type="EMBL" id="KAI9269318.1"/>
    </source>
</evidence>
<dbReference type="InterPro" id="IPR034907">
    <property type="entry name" value="NDK-like_dom"/>
</dbReference>
<dbReference type="PANTHER" id="PTHR46161">
    <property type="entry name" value="NUCLEOSIDE DIPHOSPHATE KINASE"/>
    <property type="match status" value="1"/>
</dbReference>
<keyword evidence="6" id="KW-0067">ATP-binding</keyword>
<feature type="binding site" evidence="7">
    <location>
        <position position="91"/>
    </location>
    <ligand>
        <name>ATP</name>
        <dbReference type="ChEBI" id="CHEBI:30616"/>
    </ligand>
</feature>
<dbReference type="GO" id="GO:0004550">
    <property type="term" value="F:nucleoside diphosphate kinase activity"/>
    <property type="evidence" value="ECO:0007669"/>
    <property type="project" value="InterPro"/>
</dbReference>
<keyword evidence="5 10" id="KW-0418">Kinase</keyword>
<evidence type="ECO:0000313" key="11">
    <source>
        <dbReference type="Proteomes" id="UP001209540"/>
    </source>
</evidence>
<dbReference type="GO" id="GO:0006241">
    <property type="term" value="P:CTP biosynthetic process"/>
    <property type="evidence" value="ECO:0007669"/>
    <property type="project" value="InterPro"/>
</dbReference>
<gene>
    <name evidence="10" type="ORF">BDA99DRAFT_405489</name>
</gene>
<name>A0AAD5K530_9FUNG</name>
<dbReference type="InterPro" id="IPR001564">
    <property type="entry name" value="Nucleoside_diP_kinase"/>
</dbReference>
<dbReference type="AlphaFoldDB" id="A0AAD5K530"/>
<feature type="binding site" evidence="7">
    <location>
        <position position="57"/>
    </location>
    <ligand>
        <name>ATP</name>
        <dbReference type="ChEBI" id="CHEBI:30616"/>
    </ligand>
</feature>
<reference evidence="10" key="1">
    <citation type="journal article" date="2022" name="IScience">
        <title>Evolution of zygomycete secretomes and the origins of terrestrial fungal ecologies.</title>
        <authorList>
            <person name="Chang Y."/>
            <person name="Wang Y."/>
            <person name="Mondo S."/>
            <person name="Ahrendt S."/>
            <person name="Andreopoulos W."/>
            <person name="Barry K."/>
            <person name="Beard J."/>
            <person name="Benny G.L."/>
            <person name="Blankenship S."/>
            <person name="Bonito G."/>
            <person name="Cuomo C."/>
            <person name="Desiro A."/>
            <person name="Gervers K.A."/>
            <person name="Hundley H."/>
            <person name="Kuo A."/>
            <person name="LaButti K."/>
            <person name="Lang B.F."/>
            <person name="Lipzen A."/>
            <person name="O'Donnell K."/>
            <person name="Pangilinan J."/>
            <person name="Reynolds N."/>
            <person name="Sandor L."/>
            <person name="Smith M.E."/>
            <person name="Tsang A."/>
            <person name="Grigoriev I.V."/>
            <person name="Stajich J.E."/>
            <person name="Spatafora J.W."/>
        </authorList>
    </citation>
    <scope>NUCLEOTIDE SEQUENCE</scope>
    <source>
        <strain evidence="10">RSA 2281</strain>
    </source>
</reference>
<feature type="binding site" evidence="7">
    <location>
        <position position="115"/>
    </location>
    <ligand>
        <name>ATP</name>
        <dbReference type="ChEBI" id="CHEBI:30616"/>
    </ligand>
</feature>
<dbReference type="GO" id="GO:0006228">
    <property type="term" value="P:UTP biosynthetic process"/>
    <property type="evidence" value="ECO:0007669"/>
    <property type="project" value="InterPro"/>
</dbReference>
<dbReference type="SMART" id="SM00562">
    <property type="entry name" value="NDK"/>
    <property type="match status" value="1"/>
</dbReference>
<dbReference type="EMBL" id="JAIXMP010000008">
    <property type="protein sequence ID" value="KAI9269318.1"/>
    <property type="molecule type" value="Genomic_DNA"/>
</dbReference>
<sequence length="134" mass="15247">IQRTLAIIKPDAIAANKKDDIVSKIKEAEFTIVQERQFRLSLDQARLFYREHEGKPFYNELTEWMSSGPIHAMVLEKVDAIQDWRAKMGPTDPVKARDITPNSIRALFGTDGMNNATHGSDCQTSAEREIQILF</sequence>
<dbReference type="GO" id="GO:0006183">
    <property type="term" value="P:GTP biosynthetic process"/>
    <property type="evidence" value="ECO:0007669"/>
    <property type="project" value="InterPro"/>
</dbReference>
<organism evidence="10 11">
    <name type="scientific">Phascolomyces articulosus</name>
    <dbReference type="NCBI Taxonomy" id="60185"/>
    <lineage>
        <taxon>Eukaryota</taxon>
        <taxon>Fungi</taxon>
        <taxon>Fungi incertae sedis</taxon>
        <taxon>Mucoromycota</taxon>
        <taxon>Mucoromycotina</taxon>
        <taxon>Mucoromycetes</taxon>
        <taxon>Mucorales</taxon>
        <taxon>Lichtheimiaceae</taxon>
        <taxon>Phascolomyces</taxon>
    </lineage>
</organism>
<evidence type="ECO:0000259" key="9">
    <source>
        <dbReference type="SMART" id="SM00562"/>
    </source>
</evidence>
<feature type="binding site" evidence="7">
    <location>
        <position position="105"/>
    </location>
    <ligand>
        <name>ATP</name>
        <dbReference type="ChEBI" id="CHEBI:30616"/>
    </ligand>
</feature>
<dbReference type="SUPFAM" id="SSF54919">
    <property type="entry name" value="Nucleoside diphosphate kinase, NDK"/>
    <property type="match status" value="1"/>
</dbReference>
<evidence type="ECO:0000256" key="4">
    <source>
        <dbReference type="ARBA" id="ARBA00022741"/>
    </source>
</evidence>
<keyword evidence="4" id="KW-0547">Nucleotide-binding</keyword>
<feature type="non-terminal residue" evidence="10">
    <location>
        <position position="134"/>
    </location>
</feature>
<dbReference type="PROSITE" id="PS51374">
    <property type="entry name" value="NDPK_LIKE"/>
    <property type="match status" value="1"/>
</dbReference>
<proteinExistence type="inferred from homology"/>
<evidence type="ECO:0000256" key="6">
    <source>
        <dbReference type="ARBA" id="ARBA00022840"/>
    </source>
</evidence>
<dbReference type="Pfam" id="PF00334">
    <property type="entry name" value="NDK"/>
    <property type="match status" value="1"/>
</dbReference>
<feature type="binding site" evidence="7">
    <location>
        <position position="85"/>
    </location>
    <ligand>
        <name>ATP</name>
        <dbReference type="ChEBI" id="CHEBI:30616"/>
    </ligand>
</feature>
<feature type="binding site" evidence="7">
    <location>
        <position position="9"/>
    </location>
    <ligand>
        <name>ATP</name>
        <dbReference type="ChEBI" id="CHEBI:30616"/>
    </ligand>
</feature>
<feature type="non-terminal residue" evidence="10">
    <location>
        <position position="1"/>
    </location>
</feature>
<evidence type="ECO:0000256" key="3">
    <source>
        <dbReference type="ARBA" id="ARBA00022679"/>
    </source>
</evidence>
<dbReference type="PRINTS" id="PR01243">
    <property type="entry name" value="NUCDPKINASE"/>
</dbReference>
<comment type="caution">
    <text evidence="10">The sequence shown here is derived from an EMBL/GenBank/DDBJ whole genome shotgun (WGS) entry which is preliminary data.</text>
</comment>
<feature type="active site" description="Pros-phosphohistidine intermediate" evidence="7">
    <location>
        <position position="118"/>
    </location>
</feature>
<comment type="similarity">
    <text evidence="1 7 8">Belongs to the NDK family.</text>
</comment>
<protein>
    <recommendedName>
        <fullName evidence="2">Nucleoside diphosphate kinase</fullName>
    </recommendedName>
</protein>
<dbReference type="Proteomes" id="UP001209540">
    <property type="component" value="Unassembled WGS sequence"/>
</dbReference>
<feature type="domain" description="Nucleoside diphosphate kinase-like" evidence="9">
    <location>
        <begin position="1"/>
        <end position="134"/>
    </location>
</feature>
<dbReference type="PANTHER" id="PTHR46161:SF3">
    <property type="entry name" value="NUCLEOSIDE DIPHOSPHATE KINASE DDB_G0292928-RELATED"/>
    <property type="match status" value="1"/>
</dbReference>
<dbReference type="InterPro" id="IPR036850">
    <property type="entry name" value="NDK-like_dom_sf"/>
</dbReference>
<evidence type="ECO:0000256" key="2">
    <source>
        <dbReference type="ARBA" id="ARBA00017632"/>
    </source>
</evidence>
<evidence type="ECO:0000256" key="8">
    <source>
        <dbReference type="RuleBase" id="RU004011"/>
    </source>
</evidence>
<keyword evidence="3" id="KW-0808">Transferase</keyword>
<evidence type="ECO:0000256" key="1">
    <source>
        <dbReference type="ARBA" id="ARBA00008142"/>
    </source>
</evidence>
<evidence type="ECO:0000256" key="5">
    <source>
        <dbReference type="ARBA" id="ARBA00022777"/>
    </source>
</evidence>
<keyword evidence="11" id="KW-1185">Reference proteome</keyword>